<keyword evidence="5" id="KW-0489">Methyltransferase</keyword>
<dbReference type="RefSeq" id="WP_251510176.1">
    <property type="nucleotide sequence ID" value="NZ_JAMBON010000001.1"/>
</dbReference>
<dbReference type="Gene3D" id="3.10.290.10">
    <property type="entry name" value="RNA-binding S4 domain"/>
    <property type="match status" value="1"/>
</dbReference>
<gene>
    <name evidence="5" type="ORF">ACFSBH_20700</name>
</gene>
<dbReference type="InterPro" id="IPR036986">
    <property type="entry name" value="S4_RNA-bd_sf"/>
</dbReference>
<dbReference type="SUPFAM" id="SSF53335">
    <property type="entry name" value="S-adenosyl-L-methionine-dependent methyltransferases"/>
    <property type="match status" value="1"/>
</dbReference>
<dbReference type="PANTHER" id="PTHR32319:SF0">
    <property type="entry name" value="BACTERIAL HEMOLYSIN-LIKE PROTEIN"/>
    <property type="match status" value="1"/>
</dbReference>
<keyword evidence="5" id="KW-0808">Transferase</keyword>
<organism evidence="5 6">
    <name type="scientific">Oceanobacillus luteolus</name>
    <dbReference type="NCBI Taxonomy" id="1274358"/>
    <lineage>
        <taxon>Bacteria</taxon>
        <taxon>Bacillati</taxon>
        <taxon>Bacillota</taxon>
        <taxon>Bacilli</taxon>
        <taxon>Bacillales</taxon>
        <taxon>Bacillaceae</taxon>
        <taxon>Oceanobacillus</taxon>
    </lineage>
</organism>
<evidence type="ECO:0000259" key="4">
    <source>
        <dbReference type="SMART" id="SM00363"/>
    </source>
</evidence>
<sequence length="272" mass="31149">MAKKRLDELLLERKLVDDIDRARRLIMAGLVFSNQERLDKPGIKVDESQPLRIKQKEKSYVSRGGLKLEKAIEEFQLDLKERIVLDIGSSTGGFTDCALQNGAKLSYAIDVGYNQLDWSLRKDERVIVMERTNFRYVTKEMLKYGDPNFACIDVSFISLRLILPVLRELLTQENDVVALIKPQFEAKKEQVGEGGIVRDPEVHLEVLERIIGFAESEDFLLHGITYSPIKGTQGNIEFLAHFKYQPGMKVNERTFDLKSLANSAHHRLLDKE</sequence>
<dbReference type="PIRSF" id="PIRSF005578">
    <property type="entry name" value="TlyA"/>
    <property type="match status" value="1"/>
</dbReference>
<keyword evidence="1 3" id="KW-0694">RNA-binding</keyword>
<evidence type="ECO:0000256" key="2">
    <source>
        <dbReference type="ARBA" id="ARBA00029460"/>
    </source>
</evidence>
<reference evidence="6" key="1">
    <citation type="journal article" date="2019" name="Int. J. Syst. Evol. Microbiol.">
        <title>The Global Catalogue of Microorganisms (GCM) 10K type strain sequencing project: providing services to taxonomists for standard genome sequencing and annotation.</title>
        <authorList>
            <consortium name="The Broad Institute Genomics Platform"/>
            <consortium name="The Broad Institute Genome Sequencing Center for Infectious Disease"/>
            <person name="Wu L."/>
            <person name="Ma J."/>
        </authorList>
    </citation>
    <scope>NUCLEOTIDE SEQUENCE [LARGE SCALE GENOMIC DNA]</scope>
    <source>
        <strain evidence="6">CGMCC 1.12376</strain>
    </source>
</reference>
<evidence type="ECO:0000256" key="3">
    <source>
        <dbReference type="PROSITE-ProRule" id="PRU00182"/>
    </source>
</evidence>
<dbReference type="SUPFAM" id="SSF55174">
    <property type="entry name" value="Alpha-L RNA-binding motif"/>
    <property type="match status" value="1"/>
</dbReference>
<protein>
    <submittedName>
        <fullName evidence="5">TlyA family RNA methyltransferase</fullName>
    </submittedName>
</protein>
<dbReference type="Pfam" id="PF01479">
    <property type="entry name" value="S4"/>
    <property type="match status" value="1"/>
</dbReference>
<dbReference type="InterPro" id="IPR002877">
    <property type="entry name" value="RNA_MeTrfase_FtsJ_dom"/>
</dbReference>
<feature type="domain" description="RNA-binding S4" evidence="4">
    <location>
        <begin position="4"/>
        <end position="69"/>
    </location>
</feature>
<accession>A0ABW4HYY8</accession>
<dbReference type="InterPro" id="IPR004538">
    <property type="entry name" value="Hemolysin_A/TlyA"/>
</dbReference>
<dbReference type="NCBIfam" id="TIGR00478">
    <property type="entry name" value="tly"/>
    <property type="match status" value="1"/>
</dbReference>
<name>A0ABW4HYY8_9BACI</name>
<dbReference type="SMART" id="SM00363">
    <property type="entry name" value="S4"/>
    <property type="match status" value="1"/>
</dbReference>
<dbReference type="PANTHER" id="PTHR32319">
    <property type="entry name" value="BACTERIAL HEMOLYSIN-LIKE PROTEIN"/>
    <property type="match status" value="1"/>
</dbReference>
<dbReference type="Proteomes" id="UP001597221">
    <property type="component" value="Unassembled WGS sequence"/>
</dbReference>
<keyword evidence="6" id="KW-1185">Reference proteome</keyword>
<evidence type="ECO:0000313" key="5">
    <source>
        <dbReference type="EMBL" id="MFD1610039.1"/>
    </source>
</evidence>
<dbReference type="Gene3D" id="3.40.50.150">
    <property type="entry name" value="Vaccinia Virus protein VP39"/>
    <property type="match status" value="1"/>
</dbReference>
<dbReference type="CDD" id="cd00165">
    <property type="entry name" value="S4"/>
    <property type="match status" value="1"/>
</dbReference>
<dbReference type="InterPro" id="IPR047048">
    <property type="entry name" value="TlyA"/>
</dbReference>
<evidence type="ECO:0000313" key="6">
    <source>
        <dbReference type="Proteomes" id="UP001597221"/>
    </source>
</evidence>
<dbReference type="GO" id="GO:0008168">
    <property type="term" value="F:methyltransferase activity"/>
    <property type="evidence" value="ECO:0007669"/>
    <property type="project" value="UniProtKB-KW"/>
</dbReference>
<dbReference type="PROSITE" id="PS50889">
    <property type="entry name" value="S4"/>
    <property type="match status" value="1"/>
</dbReference>
<dbReference type="InterPro" id="IPR002942">
    <property type="entry name" value="S4_RNA-bd"/>
</dbReference>
<proteinExistence type="inferred from homology"/>
<evidence type="ECO:0000256" key="1">
    <source>
        <dbReference type="ARBA" id="ARBA00022884"/>
    </source>
</evidence>
<dbReference type="GO" id="GO:0032259">
    <property type="term" value="P:methylation"/>
    <property type="evidence" value="ECO:0007669"/>
    <property type="project" value="UniProtKB-KW"/>
</dbReference>
<comment type="similarity">
    <text evidence="2">Belongs to the TlyA family.</text>
</comment>
<dbReference type="Pfam" id="PF01728">
    <property type="entry name" value="FtsJ"/>
    <property type="match status" value="1"/>
</dbReference>
<dbReference type="InterPro" id="IPR029063">
    <property type="entry name" value="SAM-dependent_MTases_sf"/>
</dbReference>
<comment type="caution">
    <text evidence="5">The sequence shown here is derived from an EMBL/GenBank/DDBJ whole genome shotgun (WGS) entry which is preliminary data.</text>
</comment>
<dbReference type="EMBL" id="JBHUDE010000166">
    <property type="protein sequence ID" value="MFD1610039.1"/>
    <property type="molecule type" value="Genomic_DNA"/>
</dbReference>